<dbReference type="Proteomes" id="UP000585474">
    <property type="component" value="Unassembled WGS sequence"/>
</dbReference>
<evidence type="ECO:0000313" key="4">
    <source>
        <dbReference type="Proteomes" id="UP000585474"/>
    </source>
</evidence>
<feature type="domain" description="Integrase zinc-binding" evidence="2">
    <location>
        <begin position="352"/>
        <end position="400"/>
    </location>
</feature>
<dbReference type="SUPFAM" id="SSF53098">
    <property type="entry name" value="Ribonuclease H-like"/>
    <property type="match status" value="1"/>
</dbReference>
<dbReference type="InterPro" id="IPR012337">
    <property type="entry name" value="RNaseH-like_sf"/>
</dbReference>
<keyword evidence="4" id="KW-1185">Reference proteome</keyword>
<dbReference type="Pfam" id="PF17921">
    <property type="entry name" value="Integrase_H2C2"/>
    <property type="match status" value="1"/>
</dbReference>
<feature type="compositionally biased region" description="Basic residues" evidence="1">
    <location>
        <begin position="1"/>
        <end position="10"/>
    </location>
</feature>
<organism evidence="3 4">
    <name type="scientific">Actinidia rufa</name>
    <dbReference type="NCBI Taxonomy" id="165716"/>
    <lineage>
        <taxon>Eukaryota</taxon>
        <taxon>Viridiplantae</taxon>
        <taxon>Streptophyta</taxon>
        <taxon>Embryophyta</taxon>
        <taxon>Tracheophyta</taxon>
        <taxon>Spermatophyta</taxon>
        <taxon>Magnoliopsida</taxon>
        <taxon>eudicotyledons</taxon>
        <taxon>Gunneridae</taxon>
        <taxon>Pentapetalae</taxon>
        <taxon>asterids</taxon>
        <taxon>Ericales</taxon>
        <taxon>Actinidiaceae</taxon>
        <taxon>Actinidia</taxon>
    </lineage>
</organism>
<dbReference type="InterPro" id="IPR041588">
    <property type="entry name" value="Integrase_H2C2"/>
</dbReference>
<evidence type="ECO:0000256" key="1">
    <source>
        <dbReference type="SAM" id="MobiDB-lite"/>
    </source>
</evidence>
<dbReference type="EMBL" id="BJWL01000027">
    <property type="protein sequence ID" value="GFZ18567.1"/>
    <property type="molecule type" value="Genomic_DNA"/>
</dbReference>
<evidence type="ECO:0000259" key="2">
    <source>
        <dbReference type="Pfam" id="PF17921"/>
    </source>
</evidence>
<evidence type="ECO:0000313" key="3">
    <source>
        <dbReference type="EMBL" id="GFZ18567.1"/>
    </source>
</evidence>
<dbReference type="Pfam" id="PF08284">
    <property type="entry name" value="RVP_2"/>
    <property type="match status" value="1"/>
</dbReference>
<feature type="region of interest" description="Disordered" evidence="1">
    <location>
        <begin position="1"/>
        <end position="49"/>
    </location>
</feature>
<dbReference type="AlphaFoldDB" id="A0A7J0H639"/>
<dbReference type="PANTHER" id="PTHR45835:SF99">
    <property type="entry name" value="CHROMO DOMAIN-CONTAINING PROTEIN-RELATED"/>
    <property type="match status" value="1"/>
</dbReference>
<feature type="compositionally biased region" description="Basic and acidic residues" evidence="1">
    <location>
        <begin position="27"/>
        <end position="36"/>
    </location>
</feature>
<protein>
    <recommendedName>
        <fullName evidence="2">Integrase zinc-binding domain-containing protein</fullName>
    </recommendedName>
</protein>
<comment type="caution">
    <text evidence="3">The sequence shown here is derived from an EMBL/GenBank/DDBJ whole genome shotgun (WGS) entry which is preliminary data.</text>
</comment>
<reference evidence="3 4" key="1">
    <citation type="submission" date="2019-07" db="EMBL/GenBank/DDBJ databases">
        <title>De Novo Assembly of kiwifruit Actinidia rufa.</title>
        <authorList>
            <person name="Sugita-Konishi S."/>
            <person name="Sato K."/>
            <person name="Mori E."/>
            <person name="Abe Y."/>
            <person name="Kisaki G."/>
            <person name="Hamano K."/>
            <person name="Suezawa K."/>
            <person name="Otani M."/>
            <person name="Fukuda T."/>
            <person name="Manabe T."/>
            <person name="Gomi K."/>
            <person name="Tabuchi M."/>
            <person name="Akimitsu K."/>
            <person name="Kataoka I."/>
        </authorList>
    </citation>
    <scope>NUCLEOTIDE SEQUENCE [LARGE SCALE GENOMIC DNA]</scope>
    <source>
        <strain evidence="4">cv. Fuchu</strain>
    </source>
</reference>
<accession>A0A7J0H639</accession>
<sequence length="587" mass="66830">MPPHNVRGHVKSLTGTRGACGARGTRRNRDEGDDGNHQGSVMGGGASAPGGHMGGAPFMILGGTEFMQGVFTTIEQVARNTVQMMQVPVRATDFRATMAMKAFLQLRPLTFKGEIDPLVAKDWLEQVTRALDTILVTEEELRVLPSIRNKIAENLIKVYSTMVSTAVAIEETLNKTGKIVNPKSQHEGTSNQSEGLLDMTSFDMILGIDWLTNYRAMINCVRHQKDLNLRQRRWMEYMEDYDFELHYHPEKANVVADALSRKSFSTLASISIGEWQMLQDIGEYDLLLNEMDELATLFALSAEPSIISWVIEEQLQDVEAKMICDCIPRDAGPTDWVLHSDQGLRYKSRLFVPLSSRDDVLRKFHHSRLAFHPRGTKMYHDLCCQFWWRRMKKDVALFVSRTWEDHLHLVEFAYNNSYQASIGTAPFEVLYGRPCRSPVCWADIGEVTLAKSDWVCDTTEKGDLDINEDVTYEERPIRVLDTREQVLRGKTIPLVKVLWHHYGLQEAMWERESEPSVKVREVDRIKSPRWQLNTVGNDFPSIKVREVDRIESPKRQLNTVGKAFPSVKVQKVGNGKECLPFGESPKS</sequence>
<dbReference type="PANTHER" id="PTHR45835">
    <property type="entry name" value="YALI0A06105P"/>
    <property type="match status" value="1"/>
</dbReference>
<name>A0A7J0H639_9ERIC</name>
<dbReference type="OrthoDB" id="1738613at2759"/>
<proteinExistence type="predicted"/>
<gene>
    <name evidence="3" type="ORF">Acr_27g0003060</name>
</gene>
<dbReference type="Gene3D" id="1.10.340.70">
    <property type="match status" value="1"/>
</dbReference>
<feature type="compositionally biased region" description="Low complexity" evidence="1">
    <location>
        <begin position="14"/>
        <end position="23"/>
    </location>
</feature>